<keyword evidence="8 10" id="KW-0456">Lyase</keyword>
<dbReference type="OrthoDB" id="9772788at2"/>
<dbReference type="CDD" id="cd01288">
    <property type="entry name" value="FabZ"/>
    <property type="match status" value="1"/>
</dbReference>
<dbReference type="GO" id="GO:0009245">
    <property type="term" value="P:lipid A biosynthetic process"/>
    <property type="evidence" value="ECO:0007669"/>
    <property type="project" value="UniProtKB-UniRule"/>
</dbReference>
<gene>
    <name evidence="10 11" type="primary">fabZ</name>
    <name evidence="11" type="ORF">ERS852471_00378</name>
</gene>
<evidence type="ECO:0000256" key="6">
    <source>
        <dbReference type="ARBA" id="ARBA00022556"/>
    </source>
</evidence>
<comment type="function">
    <text evidence="9 10">Involved in unsaturated fatty acids biosynthesis. Catalyzes the dehydration of short chain beta-hydroxyacyl-ACPs and long chain saturated and unsaturated beta-hydroxyacyl-ACPs.</text>
</comment>
<dbReference type="PANTHER" id="PTHR30272:SF1">
    <property type="entry name" value="3-HYDROXYACYL-[ACYL-CARRIER-PROTEIN] DEHYDRATASE"/>
    <property type="match status" value="1"/>
</dbReference>
<accession>A0A173Z6I4</accession>
<evidence type="ECO:0000313" key="12">
    <source>
        <dbReference type="Proteomes" id="UP000095594"/>
    </source>
</evidence>
<dbReference type="FunFam" id="3.10.129.10:FF:000001">
    <property type="entry name" value="3-hydroxyacyl-[acyl-carrier-protein] dehydratase FabZ"/>
    <property type="match status" value="1"/>
</dbReference>
<sequence length="138" mass="15223">MDIKEIMEIIPHRYPFLLIDKVESLEGNKIVAIKNVTMNEYFFQGHFPVEPVMPGVLIVEALAQAGAVALLKREEFKGKIAYFGGINNAKFRKKVVPGDILTLEVELTKIRGVAGIGKGIAYVDGKKACEAELTFMIG</sequence>
<dbReference type="NCBIfam" id="TIGR01750">
    <property type="entry name" value="fabZ"/>
    <property type="match status" value="1"/>
</dbReference>
<evidence type="ECO:0000256" key="4">
    <source>
        <dbReference type="ARBA" id="ARBA00022490"/>
    </source>
</evidence>
<feature type="active site" evidence="10">
    <location>
        <position position="46"/>
    </location>
</feature>
<dbReference type="SUPFAM" id="SSF54637">
    <property type="entry name" value="Thioesterase/thiol ester dehydrase-isomerase"/>
    <property type="match status" value="1"/>
</dbReference>
<evidence type="ECO:0000256" key="5">
    <source>
        <dbReference type="ARBA" id="ARBA00022516"/>
    </source>
</evidence>
<comment type="subcellular location">
    <subcellularLocation>
        <location evidence="2 10">Cytoplasm</location>
    </subcellularLocation>
</comment>
<dbReference type="GO" id="GO:0016020">
    <property type="term" value="C:membrane"/>
    <property type="evidence" value="ECO:0007669"/>
    <property type="project" value="GOC"/>
</dbReference>
<dbReference type="Pfam" id="PF07977">
    <property type="entry name" value="FabA"/>
    <property type="match status" value="1"/>
</dbReference>
<evidence type="ECO:0000256" key="7">
    <source>
        <dbReference type="ARBA" id="ARBA00023098"/>
    </source>
</evidence>
<dbReference type="GO" id="GO:0019171">
    <property type="term" value="F:(3R)-hydroxyacyl-[acyl-carrier-protein] dehydratase activity"/>
    <property type="evidence" value="ECO:0007669"/>
    <property type="project" value="UniProtKB-EC"/>
</dbReference>
<dbReference type="GO" id="GO:0006633">
    <property type="term" value="P:fatty acid biosynthetic process"/>
    <property type="evidence" value="ECO:0007669"/>
    <property type="project" value="UniProtKB-UniRule"/>
</dbReference>
<keyword evidence="6 10" id="KW-0441">Lipid A biosynthesis</keyword>
<dbReference type="InterPro" id="IPR029069">
    <property type="entry name" value="HotDog_dom_sf"/>
</dbReference>
<dbReference type="RefSeq" id="WP_055263360.1">
    <property type="nucleotide sequence ID" value="NZ_CABIXQ010000002.1"/>
</dbReference>
<organism evidence="11 12">
    <name type="scientific">Clostridium disporicum</name>
    <dbReference type="NCBI Taxonomy" id="84024"/>
    <lineage>
        <taxon>Bacteria</taxon>
        <taxon>Bacillati</taxon>
        <taxon>Bacillota</taxon>
        <taxon>Clostridia</taxon>
        <taxon>Eubacteriales</taxon>
        <taxon>Clostridiaceae</taxon>
        <taxon>Clostridium</taxon>
    </lineage>
</organism>
<dbReference type="Proteomes" id="UP000095594">
    <property type="component" value="Unassembled WGS sequence"/>
</dbReference>
<dbReference type="EMBL" id="CYZX01000002">
    <property type="protein sequence ID" value="CUN70805.1"/>
    <property type="molecule type" value="Genomic_DNA"/>
</dbReference>
<evidence type="ECO:0000256" key="8">
    <source>
        <dbReference type="ARBA" id="ARBA00023239"/>
    </source>
</evidence>
<keyword evidence="5 10" id="KW-0444">Lipid biosynthesis</keyword>
<evidence type="ECO:0000256" key="10">
    <source>
        <dbReference type="HAMAP-Rule" id="MF_00406"/>
    </source>
</evidence>
<dbReference type="GO" id="GO:0005737">
    <property type="term" value="C:cytoplasm"/>
    <property type="evidence" value="ECO:0007669"/>
    <property type="project" value="UniProtKB-SubCell"/>
</dbReference>
<keyword evidence="7 10" id="KW-0443">Lipid metabolism</keyword>
<dbReference type="NCBIfam" id="NF000582">
    <property type="entry name" value="PRK00006.1"/>
    <property type="match status" value="1"/>
</dbReference>
<evidence type="ECO:0000256" key="2">
    <source>
        <dbReference type="ARBA" id="ARBA00004496"/>
    </source>
</evidence>
<comment type="catalytic activity">
    <reaction evidence="1 10">
        <text>a (3R)-hydroxyacyl-[ACP] = a (2E)-enoyl-[ACP] + H2O</text>
        <dbReference type="Rhea" id="RHEA:13097"/>
        <dbReference type="Rhea" id="RHEA-COMP:9925"/>
        <dbReference type="Rhea" id="RHEA-COMP:9945"/>
        <dbReference type="ChEBI" id="CHEBI:15377"/>
        <dbReference type="ChEBI" id="CHEBI:78784"/>
        <dbReference type="ChEBI" id="CHEBI:78827"/>
        <dbReference type="EC" id="4.2.1.59"/>
    </reaction>
</comment>
<dbReference type="HAMAP" id="MF_00406">
    <property type="entry name" value="FabZ"/>
    <property type="match status" value="1"/>
</dbReference>
<comment type="similarity">
    <text evidence="3 10">Belongs to the thioester dehydratase family. FabZ subfamily.</text>
</comment>
<keyword evidence="4 10" id="KW-0963">Cytoplasm</keyword>
<dbReference type="EC" id="4.2.1.59" evidence="10"/>
<dbReference type="AlphaFoldDB" id="A0A173Z6I4"/>
<evidence type="ECO:0000256" key="1">
    <source>
        <dbReference type="ARBA" id="ARBA00001055"/>
    </source>
</evidence>
<protein>
    <recommendedName>
        <fullName evidence="10">3-hydroxyacyl-[acyl-carrier-protein] dehydratase FabZ</fullName>
        <ecNumber evidence="10">4.2.1.59</ecNumber>
    </recommendedName>
    <alternativeName>
        <fullName evidence="10">(3R)-hydroxymyristoyl-[acyl-carrier-protein] dehydratase</fullName>
        <shortName evidence="10">(3R)-hydroxymyristoyl-ACP dehydrase</shortName>
    </alternativeName>
    <alternativeName>
        <fullName evidence="10">Beta-hydroxyacyl-ACP dehydratase</fullName>
    </alternativeName>
</protein>
<dbReference type="InterPro" id="IPR013114">
    <property type="entry name" value="FabA_FabZ"/>
</dbReference>
<evidence type="ECO:0000256" key="9">
    <source>
        <dbReference type="ARBA" id="ARBA00025049"/>
    </source>
</evidence>
<dbReference type="InterPro" id="IPR010084">
    <property type="entry name" value="FabZ"/>
</dbReference>
<proteinExistence type="inferred from homology"/>
<name>A0A173Z6I4_9CLOT</name>
<dbReference type="Gene3D" id="3.10.129.10">
    <property type="entry name" value="Hotdog Thioesterase"/>
    <property type="match status" value="1"/>
</dbReference>
<dbReference type="PANTHER" id="PTHR30272">
    <property type="entry name" value="3-HYDROXYACYL-[ACYL-CARRIER-PROTEIN] DEHYDRATASE"/>
    <property type="match status" value="1"/>
</dbReference>
<evidence type="ECO:0000313" key="11">
    <source>
        <dbReference type="EMBL" id="CUN70805.1"/>
    </source>
</evidence>
<evidence type="ECO:0000256" key="3">
    <source>
        <dbReference type="ARBA" id="ARBA00009174"/>
    </source>
</evidence>
<reference evidence="11 12" key="1">
    <citation type="submission" date="2015-09" db="EMBL/GenBank/DDBJ databases">
        <authorList>
            <consortium name="Pathogen Informatics"/>
        </authorList>
    </citation>
    <scope>NUCLEOTIDE SEQUENCE [LARGE SCALE GENOMIC DNA]</scope>
    <source>
        <strain evidence="11 12">2789STDY5834856</strain>
    </source>
</reference>